<evidence type="ECO:0000256" key="3">
    <source>
        <dbReference type="ARBA" id="ARBA00022517"/>
    </source>
</evidence>
<dbReference type="GO" id="GO:0030686">
    <property type="term" value="C:90S preribosome"/>
    <property type="evidence" value="ECO:0007669"/>
    <property type="project" value="TreeGrafter"/>
</dbReference>
<sequence length="402" mass="45854">MPRRPRPATRKPPTHGAGASRAPGTSYKPHGKPQNAVEPRPRARAAEPDTGSEPDSDPADDDDGQDDIDDESEASFAEDDEEEDDVDIDAPRVAQYVDEEDLEEADDESDDEESEPEEGPSNLKNLRNDLSSLPLGALRKAQQALTRARVYDEDDSEDEDGSGEEPEEYPVSEPEEEASHPTKGKEKEKKELAKRKNKHAPMEMTSKRPVPRKKADIPVQKLEARDPRFLHITGEFSQDRFRTQYGFLSDLHEQESKTLKENLKRARKMLASSPRELRAEREAEVQRLERAVKRAESLVHRDKRERVESSALAKARREEREKQKQGKRAWFMKDADKKELLTRAKFEALAEQGGRGAVRKAIEKKQKKTNQKEKKRRPFGPGEKRPARLSNDSRPNKRQKFS</sequence>
<keyword evidence="7 9" id="KW-0687">Ribonucleoprotein</keyword>
<feature type="compositionally biased region" description="Acidic residues" evidence="10">
    <location>
        <begin position="152"/>
        <end position="176"/>
    </location>
</feature>
<evidence type="ECO:0000256" key="2">
    <source>
        <dbReference type="ARBA" id="ARBA00009418"/>
    </source>
</evidence>
<evidence type="ECO:0000256" key="1">
    <source>
        <dbReference type="ARBA" id="ARBA00004604"/>
    </source>
</evidence>
<dbReference type="PANTHER" id="PTHR21738:SF0">
    <property type="entry name" value="RIBOSOMAL RNA PROCESSING PROTEIN 36 HOMOLOG"/>
    <property type="match status" value="1"/>
</dbReference>
<name>A0A9P3G1X4_9APHY</name>
<organism evidence="11 12">
    <name type="scientific">Phanerochaete sordida</name>
    <dbReference type="NCBI Taxonomy" id="48140"/>
    <lineage>
        <taxon>Eukaryota</taxon>
        <taxon>Fungi</taxon>
        <taxon>Dikarya</taxon>
        <taxon>Basidiomycota</taxon>
        <taxon>Agaricomycotina</taxon>
        <taxon>Agaricomycetes</taxon>
        <taxon>Polyporales</taxon>
        <taxon>Phanerochaetaceae</taxon>
        <taxon>Phanerochaete</taxon>
    </lineage>
</organism>
<feature type="compositionally biased region" description="Basic and acidic residues" evidence="10">
    <location>
        <begin position="315"/>
        <end position="324"/>
    </location>
</feature>
<evidence type="ECO:0000256" key="6">
    <source>
        <dbReference type="ARBA" id="ARBA00023242"/>
    </source>
</evidence>
<proteinExistence type="inferred from homology"/>
<feature type="region of interest" description="Disordered" evidence="10">
    <location>
        <begin position="301"/>
        <end position="334"/>
    </location>
</feature>
<dbReference type="Pfam" id="PF06102">
    <property type="entry name" value="RRP36"/>
    <property type="match status" value="1"/>
</dbReference>
<comment type="similarity">
    <text evidence="2 9">Belongs to the RRP36 family.</text>
</comment>
<dbReference type="GO" id="GO:0005730">
    <property type="term" value="C:nucleolus"/>
    <property type="evidence" value="ECO:0007669"/>
    <property type="project" value="UniProtKB-SubCell"/>
</dbReference>
<evidence type="ECO:0000256" key="10">
    <source>
        <dbReference type="SAM" id="MobiDB-lite"/>
    </source>
</evidence>
<dbReference type="OrthoDB" id="448446at2759"/>
<keyword evidence="5" id="KW-0175">Coiled coil</keyword>
<protein>
    <recommendedName>
        <fullName evidence="9">rRNA biogenesis protein RRP36</fullName>
    </recommendedName>
</protein>
<reference evidence="11 12" key="1">
    <citation type="submission" date="2021-08" db="EMBL/GenBank/DDBJ databases">
        <title>Draft Genome Sequence of Phanerochaete sordida strain YK-624.</title>
        <authorList>
            <person name="Mori T."/>
            <person name="Dohra H."/>
            <person name="Suzuki T."/>
            <person name="Kawagishi H."/>
            <person name="Hirai H."/>
        </authorList>
    </citation>
    <scope>NUCLEOTIDE SEQUENCE [LARGE SCALE GENOMIC DNA]</scope>
    <source>
        <strain evidence="11 12">YK-624</strain>
    </source>
</reference>
<dbReference type="InterPro" id="IPR009292">
    <property type="entry name" value="RRP36"/>
</dbReference>
<feature type="region of interest" description="Disordered" evidence="10">
    <location>
        <begin position="350"/>
        <end position="402"/>
    </location>
</feature>
<feature type="compositionally biased region" description="Basic residues" evidence="10">
    <location>
        <begin position="1"/>
        <end position="13"/>
    </location>
</feature>
<feature type="compositionally biased region" description="Acidic residues" evidence="10">
    <location>
        <begin position="97"/>
        <end position="118"/>
    </location>
</feature>
<accession>A0A9P3G1X4</accession>
<feature type="compositionally biased region" description="Basic residues" evidence="10">
    <location>
        <begin position="365"/>
        <end position="378"/>
    </location>
</feature>
<evidence type="ECO:0000313" key="11">
    <source>
        <dbReference type="EMBL" id="GJE86175.1"/>
    </source>
</evidence>
<feature type="compositionally biased region" description="Polar residues" evidence="10">
    <location>
        <begin position="122"/>
        <end position="131"/>
    </location>
</feature>
<evidence type="ECO:0000256" key="5">
    <source>
        <dbReference type="ARBA" id="ARBA00023054"/>
    </source>
</evidence>
<comment type="caution">
    <text evidence="11">The sequence shown here is derived from an EMBL/GenBank/DDBJ whole genome shotgun (WGS) entry which is preliminary data.</text>
</comment>
<evidence type="ECO:0000256" key="8">
    <source>
        <dbReference type="ARBA" id="ARBA00025053"/>
    </source>
</evidence>
<dbReference type="EMBL" id="BPQB01000003">
    <property type="protein sequence ID" value="GJE86175.1"/>
    <property type="molecule type" value="Genomic_DNA"/>
</dbReference>
<feature type="region of interest" description="Disordered" evidence="10">
    <location>
        <begin position="1"/>
        <end position="222"/>
    </location>
</feature>
<dbReference type="PANTHER" id="PTHR21738">
    <property type="entry name" value="RIBOSOMAL RNA PROCESSING PROTEIN 36 HOMOLOG"/>
    <property type="match status" value="1"/>
</dbReference>
<gene>
    <name evidence="11" type="ORF">PsYK624_022550</name>
</gene>
<dbReference type="Proteomes" id="UP000703269">
    <property type="component" value="Unassembled WGS sequence"/>
</dbReference>
<evidence type="ECO:0000256" key="9">
    <source>
        <dbReference type="RuleBase" id="RU368027"/>
    </source>
</evidence>
<keyword evidence="3 9" id="KW-0690">Ribosome biogenesis</keyword>
<dbReference type="AlphaFoldDB" id="A0A9P3G1X4"/>
<evidence type="ECO:0000256" key="7">
    <source>
        <dbReference type="ARBA" id="ARBA00023274"/>
    </source>
</evidence>
<keyword evidence="12" id="KW-1185">Reference proteome</keyword>
<feature type="compositionally biased region" description="Basic and acidic residues" evidence="10">
    <location>
        <begin position="177"/>
        <end position="191"/>
    </location>
</feature>
<dbReference type="GO" id="GO:0000462">
    <property type="term" value="P:maturation of SSU-rRNA from tricistronic rRNA transcript (SSU-rRNA, 5.8S rRNA, LSU-rRNA)"/>
    <property type="evidence" value="ECO:0007669"/>
    <property type="project" value="TreeGrafter"/>
</dbReference>
<evidence type="ECO:0000313" key="12">
    <source>
        <dbReference type="Proteomes" id="UP000703269"/>
    </source>
</evidence>
<keyword evidence="4 9" id="KW-0698">rRNA processing</keyword>
<evidence type="ECO:0000256" key="4">
    <source>
        <dbReference type="ARBA" id="ARBA00022552"/>
    </source>
</evidence>
<keyword evidence="6 9" id="KW-0539">Nucleus</keyword>
<comment type="subunit">
    <text evidence="9">Associates with 90S and pre-40S pre-ribosomal particles.</text>
</comment>
<feature type="compositionally biased region" description="Acidic residues" evidence="10">
    <location>
        <begin position="50"/>
        <end position="88"/>
    </location>
</feature>
<comment type="function">
    <text evidence="8 9">Component of the 90S pre-ribosome involved in the maturation of rRNAs. Required for early cleavages of the pre-RNAs in the 40S ribosomal subunit maturation pathway.</text>
</comment>
<comment type="subcellular location">
    <subcellularLocation>
        <location evidence="1 9">Nucleus</location>
        <location evidence="1 9">Nucleolus</location>
    </subcellularLocation>
</comment>